<dbReference type="EnsemblMetazoa" id="ACOM023784-RA">
    <property type="protein sequence ID" value="ACOM023784-PA.1"/>
    <property type="gene ID" value="ACOM023784"/>
</dbReference>
<feature type="transmembrane region" description="Helical" evidence="1">
    <location>
        <begin position="45"/>
        <end position="63"/>
    </location>
</feature>
<dbReference type="Pfam" id="PF15055">
    <property type="entry name" value="DMAC1_Dmo2"/>
    <property type="match status" value="1"/>
</dbReference>
<accession>A0A8W7P1M4</accession>
<dbReference type="InterPro" id="IPR028036">
    <property type="entry name" value="DMAC1-like_dom"/>
</dbReference>
<feature type="transmembrane region" description="Helical" evidence="1">
    <location>
        <begin position="14"/>
        <end position="33"/>
    </location>
</feature>
<dbReference type="Proteomes" id="UP000075882">
    <property type="component" value="Unassembled WGS sequence"/>
</dbReference>
<evidence type="ECO:0000256" key="1">
    <source>
        <dbReference type="SAM" id="Phobius"/>
    </source>
</evidence>
<proteinExistence type="predicted"/>
<keyword evidence="1" id="KW-0472">Membrane</keyword>
<keyword evidence="1" id="KW-0812">Transmembrane</keyword>
<feature type="domain" description="Distal membrane-arm assembly complex protein 1-like" evidence="2">
    <location>
        <begin position="12"/>
        <end position="58"/>
    </location>
</feature>
<evidence type="ECO:0000313" key="3">
    <source>
        <dbReference type="EnsemblMetazoa" id="ACOM023784-PA.1"/>
    </source>
</evidence>
<name>A0A8W7P1M4_ANOCL</name>
<evidence type="ECO:0000259" key="2">
    <source>
        <dbReference type="Pfam" id="PF15055"/>
    </source>
</evidence>
<reference evidence="3" key="1">
    <citation type="submission" date="2022-08" db="UniProtKB">
        <authorList>
            <consortium name="EnsemblMetazoa"/>
        </authorList>
    </citation>
    <scope>IDENTIFICATION</scope>
</reference>
<organism evidence="3">
    <name type="scientific">Anopheles coluzzii</name>
    <name type="common">African malaria mosquito</name>
    <dbReference type="NCBI Taxonomy" id="1518534"/>
    <lineage>
        <taxon>Eukaryota</taxon>
        <taxon>Metazoa</taxon>
        <taxon>Ecdysozoa</taxon>
        <taxon>Arthropoda</taxon>
        <taxon>Hexapoda</taxon>
        <taxon>Insecta</taxon>
        <taxon>Pterygota</taxon>
        <taxon>Neoptera</taxon>
        <taxon>Endopterygota</taxon>
        <taxon>Diptera</taxon>
        <taxon>Nematocera</taxon>
        <taxon>Culicoidea</taxon>
        <taxon>Culicidae</taxon>
        <taxon>Anophelinae</taxon>
        <taxon>Anopheles</taxon>
    </lineage>
</organism>
<dbReference type="AlphaFoldDB" id="A0A8W7P1M4"/>
<sequence length="278" mass="30711">MTDSVVSNRHKDCLPCRLVSGFGVIGMGVYIAVQAQKRTKPLGRFTMLGIAAVAGSIGIARLADVYPFGERLRVGARIGCHILHRHDRFVDRRLQRANVLYLQQAHYPCALLQLLVGLQAHPAALLDRERLPGDGTLLQRFPVVRTADNFGGRPQRHEMIRMAIPSRSASFHEPSSKSALVKSKLSNGFADCTSGTVVFCDSCCSLRAPVSARYWSALSVYSSRIAYSSSHVTCSCFDFRCSGTLMSFLYFSYARFHSSGAFTFRSGSRSSIGRKRIF</sequence>
<dbReference type="VEuPathDB" id="VectorBase:ACON2_042451"/>
<protein>
    <recommendedName>
        <fullName evidence="2">Distal membrane-arm assembly complex protein 1-like domain-containing protein</fullName>
    </recommendedName>
</protein>
<keyword evidence="1" id="KW-1133">Transmembrane helix</keyword>